<protein>
    <recommendedName>
        <fullName evidence="5">Protein BatD</fullName>
    </recommendedName>
</protein>
<keyword evidence="2" id="KW-0732">Signal</keyword>
<dbReference type="InterPro" id="IPR025738">
    <property type="entry name" value="BatD"/>
</dbReference>
<evidence type="ECO:0000313" key="3">
    <source>
        <dbReference type="EMBL" id="CAH0529650.1"/>
    </source>
</evidence>
<dbReference type="PANTHER" id="PTHR40940:SF1">
    <property type="entry name" value="PROTEIN BATD"/>
    <property type="match status" value="1"/>
</dbReference>
<keyword evidence="1" id="KW-0472">Membrane</keyword>
<comment type="caution">
    <text evidence="3">The sequence shown here is derived from an EMBL/GenBank/DDBJ whole genome shotgun (WGS) entry which is preliminary data.</text>
</comment>
<evidence type="ECO:0008006" key="5">
    <source>
        <dbReference type="Google" id="ProtNLM"/>
    </source>
</evidence>
<accession>A0ABN8DM17</accession>
<dbReference type="EMBL" id="CAKLCM010000003">
    <property type="protein sequence ID" value="CAH0529650.1"/>
    <property type="molecule type" value="Genomic_DNA"/>
</dbReference>
<name>A0ABN8DM17_9VIBR</name>
<evidence type="ECO:0000313" key="4">
    <source>
        <dbReference type="Proteomes" id="UP000838160"/>
    </source>
</evidence>
<sequence length="444" mass="50208">MNRCKGFPRLALPKTVGLGRLVVALMLVAVANNAYAAMTINQLEQQGGVKLNAWLSDGTDVSEPAAVTQQVIMVIEVATPRWFTGGTRISAFGLPELIVKQRNPFATNYTRREKGQTWSYQHWEVTLYPQQSGEYQLPKVAVKVQVSAPDGSNVSGTLYTEPMSLFTYLPDATLTQQQAWFAASNVNVQQSWDSSSDSLQAGDTISRRITVSADDTLSILLPPTNQLSDALIGLKAYPKPSELLDSQSRGDYQAKRVDETVYLLAQGGDFTLPAQTVTWWDTDSQQIKTVELAEKTIHVAHTLRSLTTQYWQQIVFVGFGLIVAIATLLAVLRYYRHRPKPQVWQLLRQVSQSNWPQVRTLIYRRVRTRANTRQLKQVSFSDTGEQTAWQDHSHRIQNQTPTAKQSLWLWRRIKQRKSLKNKRILKQLEQWRPSINGDVEIGGE</sequence>
<organism evidence="3 4">
    <name type="scientific">Vibrio hippocampi</name>
    <dbReference type="NCBI Taxonomy" id="654686"/>
    <lineage>
        <taxon>Bacteria</taxon>
        <taxon>Pseudomonadati</taxon>
        <taxon>Pseudomonadota</taxon>
        <taxon>Gammaproteobacteria</taxon>
        <taxon>Vibrionales</taxon>
        <taxon>Vibrionaceae</taxon>
        <taxon>Vibrio</taxon>
    </lineage>
</organism>
<dbReference type="Proteomes" id="UP000838160">
    <property type="component" value="Unassembled WGS sequence"/>
</dbReference>
<reference evidence="3" key="1">
    <citation type="submission" date="2021-12" db="EMBL/GenBank/DDBJ databases">
        <authorList>
            <person name="Rodrigo-Torres L."/>
            <person name="Arahal R. D."/>
            <person name="Lucena T."/>
        </authorList>
    </citation>
    <scope>NUCLEOTIDE SEQUENCE</scope>
    <source>
        <strain evidence="3">CECT 8226</strain>
    </source>
</reference>
<keyword evidence="4" id="KW-1185">Reference proteome</keyword>
<gene>
    <name evidence="3" type="ORF">VHP8226_03405</name>
</gene>
<dbReference type="PANTHER" id="PTHR40940">
    <property type="entry name" value="PROTEIN BATD-RELATED"/>
    <property type="match status" value="1"/>
</dbReference>
<keyword evidence="1" id="KW-1133">Transmembrane helix</keyword>
<proteinExistence type="predicted"/>
<evidence type="ECO:0000256" key="2">
    <source>
        <dbReference type="SAM" id="SignalP"/>
    </source>
</evidence>
<keyword evidence="1" id="KW-0812">Transmembrane</keyword>
<feature type="signal peptide" evidence="2">
    <location>
        <begin position="1"/>
        <end position="36"/>
    </location>
</feature>
<feature type="chain" id="PRO_5045901426" description="Protein BatD" evidence="2">
    <location>
        <begin position="37"/>
        <end position="444"/>
    </location>
</feature>
<evidence type="ECO:0000256" key="1">
    <source>
        <dbReference type="SAM" id="Phobius"/>
    </source>
</evidence>
<dbReference type="RefSeq" id="WP_237486234.1">
    <property type="nucleotide sequence ID" value="NZ_CAKLCM010000003.1"/>
</dbReference>
<feature type="transmembrane region" description="Helical" evidence="1">
    <location>
        <begin position="310"/>
        <end position="332"/>
    </location>
</feature>